<dbReference type="HAMAP" id="MF_01084">
    <property type="entry name" value="Diphthine_synth"/>
    <property type="match status" value="1"/>
</dbReference>
<dbReference type="OMA" id="HNASIMS"/>
<evidence type="ECO:0000256" key="9">
    <source>
        <dbReference type="PIRSR" id="PIRSR036432-1"/>
    </source>
</evidence>
<feature type="domain" description="Tetrapyrrole methylase" evidence="11">
    <location>
        <begin position="13"/>
        <end position="249"/>
    </location>
</feature>
<feature type="binding site" evidence="9">
    <location>
        <position position="21"/>
    </location>
    <ligand>
        <name>S-adenosyl-L-methionine</name>
        <dbReference type="ChEBI" id="CHEBI:59789"/>
    </ligand>
</feature>
<dbReference type="InterPro" id="IPR014777">
    <property type="entry name" value="4pyrrole_Mease_sub1"/>
</dbReference>
<comment type="catalytic activity">
    <reaction evidence="8">
        <text>2-[(3S)-amino-3-carboxypropyl]-L-histidyl-[translation elongation factor 2] + 4 S-adenosyl-L-methionine = diphthine methyl ester-[translation elongation factor 2] + 4 S-adenosyl-L-homocysteine + 3 H(+)</text>
        <dbReference type="Rhea" id="RHEA:42652"/>
        <dbReference type="Rhea" id="RHEA-COMP:9749"/>
        <dbReference type="Rhea" id="RHEA-COMP:10173"/>
        <dbReference type="ChEBI" id="CHEBI:15378"/>
        <dbReference type="ChEBI" id="CHEBI:57856"/>
        <dbReference type="ChEBI" id="CHEBI:59789"/>
        <dbReference type="ChEBI" id="CHEBI:73995"/>
        <dbReference type="ChEBI" id="CHEBI:79005"/>
        <dbReference type="EC" id="2.1.1.314"/>
    </reaction>
</comment>
<dbReference type="EMBL" id="CDSF01000086">
    <property type="protein sequence ID" value="CEO98691.1"/>
    <property type="molecule type" value="Genomic_DNA"/>
</dbReference>
<reference evidence="12 14" key="1">
    <citation type="submission" date="2015-02" db="EMBL/GenBank/DDBJ databases">
        <authorList>
            <person name="Chooi Y.-H."/>
        </authorList>
    </citation>
    <scope>NUCLEOTIDE SEQUENCE [LARGE SCALE GENOMIC DNA]</scope>
    <source>
        <strain evidence="12">E3</strain>
    </source>
</reference>
<proteinExistence type="inferred from homology"/>
<evidence type="ECO:0000313" key="14">
    <source>
        <dbReference type="Proteomes" id="UP000039324"/>
    </source>
</evidence>
<dbReference type="FunFam" id="3.40.1010.10:FF:000004">
    <property type="entry name" value="Putative diphthine synthase"/>
    <property type="match status" value="1"/>
</dbReference>
<feature type="chain" id="PRO_5033717091" description="diphthine methyl ester synthase" evidence="10">
    <location>
        <begin position="23"/>
        <end position="285"/>
    </location>
</feature>
<dbReference type="InterPro" id="IPR014776">
    <property type="entry name" value="4pyrrole_Mease_sub2"/>
</dbReference>
<dbReference type="InterPro" id="IPR000878">
    <property type="entry name" value="4pyrrol_Mease"/>
</dbReference>
<dbReference type="GO" id="GO:0032259">
    <property type="term" value="P:methylation"/>
    <property type="evidence" value="ECO:0007669"/>
    <property type="project" value="UniProtKB-KW"/>
</dbReference>
<dbReference type="SUPFAM" id="SSF53790">
    <property type="entry name" value="Tetrapyrrole methylase"/>
    <property type="match status" value="1"/>
</dbReference>
<dbReference type="GO" id="GO:0141133">
    <property type="term" value="F:diphthine methyl ester synthase activity"/>
    <property type="evidence" value="ECO:0007669"/>
    <property type="project" value="UniProtKB-EC"/>
</dbReference>
<keyword evidence="5" id="KW-0489">Methyltransferase</keyword>
<dbReference type="FunFam" id="3.30.950.10:FF:000004">
    <property type="entry name" value="Diphthine synthase putative"/>
    <property type="match status" value="1"/>
</dbReference>
<dbReference type="PANTHER" id="PTHR10882">
    <property type="entry name" value="DIPHTHINE SYNTHASE"/>
    <property type="match status" value="1"/>
</dbReference>
<dbReference type="UniPathway" id="UPA00559"/>
<evidence type="ECO:0000256" key="3">
    <source>
        <dbReference type="ARBA" id="ARBA00006729"/>
    </source>
</evidence>
<dbReference type="Gene3D" id="3.40.1010.10">
    <property type="entry name" value="Cobalt-precorrin-4 Transmethylase, Domain 1"/>
    <property type="match status" value="1"/>
</dbReference>
<dbReference type="Pfam" id="PF00590">
    <property type="entry name" value="TP_methylase"/>
    <property type="match status" value="1"/>
</dbReference>
<evidence type="ECO:0000256" key="5">
    <source>
        <dbReference type="ARBA" id="ARBA00022603"/>
    </source>
</evidence>
<evidence type="ECO:0000313" key="12">
    <source>
        <dbReference type="EMBL" id="CEO98691.1"/>
    </source>
</evidence>
<gene>
    <name evidence="12" type="ORF">PBRA_006805</name>
    <name evidence="13" type="ORF">PLBR_LOCUS8044</name>
</gene>
<evidence type="ECO:0000256" key="1">
    <source>
        <dbReference type="ARBA" id="ARBA00004006"/>
    </source>
</evidence>
<dbReference type="InterPro" id="IPR035996">
    <property type="entry name" value="4pyrrol_Methylase_sf"/>
</dbReference>
<feature type="binding site" evidence="9">
    <location>
        <begin position="125"/>
        <end position="126"/>
    </location>
    <ligand>
        <name>S-adenosyl-L-methionine</name>
        <dbReference type="ChEBI" id="CHEBI:59789"/>
    </ligand>
</feature>
<evidence type="ECO:0000256" key="10">
    <source>
        <dbReference type="SAM" id="SignalP"/>
    </source>
</evidence>
<evidence type="ECO:0000256" key="2">
    <source>
        <dbReference type="ARBA" id="ARBA00005156"/>
    </source>
</evidence>
<comment type="similarity">
    <text evidence="3">Belongs to the diphthine synthase family.</text>
</comment>
<evidence type="ECO:0000259" key="11">
    <source>
        <dbReference type="Pfam" id="PF00590"/>
    </source>
</evidence>
<dbReference type="Gene3D" id="3.30.950.10">
    <property type="entry name" value="Methyltransferase, Cobalt-precorrin-4 Transmethylase, Domain 2"/>
    <property type="match status" value="1"/>
</dbReference>
<dbReference type="InterPro" id="IPR004551">
    <property type="entry name" value="Dphthn_synthase"/>
</dbReference>
<dbReference type="Proteomes" id="UP000039324">
    <property type="component" value="Unassembled WGS sequence"/>
</dbReference>
<feature type="signal peptide" evidence="10">
    <location>
        <begin position="1"/>
        <end position="22"/>
    </location>
</feature>
<dbReference type="EMBL" id="OVEO01000015">
    <property type="protein sequence ID" value="SPR00829.1"/>
    <property type="molecule type" value="Genomic_DNA"/>
</dbReference>
<geneLocation type="mitochondrion" evidence="13"/>
<keyword evidence="10" id="KW-0732">Signal</keyword>
<dbReference type="PANTHER" id="PTHR10882:SF0">
    <property type="entry name" value="DIPHTHINE METHYL ESTER SYNTHASE"/>
    <property type="match status" value="1"/>
</dbReference>
<name>A0A0G4IUC3_PLABS</name>
<protein>
    <recommendedName>
        <fullName evidence="4">diphthine methyl ester synthase</fullName>
        <ecNumber evidence="4">2.1.1.314</ecNumber>
    </recommendedName>
</protein>
<comment type="function">
    <text evidence="1">S-adenosyl-L-methionine-dependent methyltransferase that catalyzes four methylations of the modified target histidine residue in translation elongation factor 2 (EF-2), to form an intermediate called diphthine methyl ester. The four successive methylation reactions represent the second step of diphthamide biosynthesis.</text>
</comment>
<keyword evidence="13" id="KW-0496">Mitochondrion</keyword>
<dbReference type="STRING" id="37360.A0A0G4IUC3"/>
<comment type="pathway">
    <text evidence="2">Protein modification; peptidyl-diphthamide biosynthesis.</text>
</comment>
<dbReference type="AlphaFoldDB" id="A0A0G4IUC3"/>
<keyword evidence="6" id="KW-0808">Transferase</keyword>
<sequence>MPYGICLRVSLVMLYIIGLGLADEEDISVKGLKAVRACSRVYLEAYTSILTVGVDRLEKFYGRPVVVADREMVESQSDAILENADVEDVAFLVVGDPFAATTHVDFLLRAAEERNVVVKTIHNASVMNAIGACGLQLYQFGQTVSIPFFRDNWRPDSFYDKIKVNKDAGFHTLCLLDIKVKEQSEENMLLGRLIYEPPRFMTVNEALSQIVEVEERRQEGVCPGGTRCIGVARLGADDQMIVAGTIDQLRDVDFGAPLHCLVIVGETHFMEDDALRFYSVDKLKQ</sequence>
<evidence type="ECO:0000256" key="7">
    <source>
        <dbReference type="ARBA" id="ARBA00022691"/>
    </source>
</evidence>
<dbReference type="CDD" id="cd11647">
    <property type="entry name" value="DHP5_DphB"/>
    <property type="match status" value="1"/>
</dbReference>
<feature type="binding site" evidence="9">
    <location>
        <position position="259"/>
    </location>
    <ligand>
        <name>S-adenosyl-L-methionine</name>
        <dbReference type="ChEBI" id="CHEBI:59789"/>
    </ligand>
</feature>
<evidence type="ECO:0000256" key="6">
    <source>
        <dbReference type="ARBA" id="ARBA00022679"/>
    </source>
</evidence>
<dbReference type="OrthoDB" id="2516at2759"/>
<organism evidence="12 14">
    <name type="scientific">Plasmodiophora brassicae</name>
    <name type="common">Clubroot disease agent</name>
    <dbReference type="NCBI Taxonomy" id="37360"/>
    <lineage>
        <taxon>Eukaryota</taxon>
        <taxon>Sar</taxon>
        <taxon>Rhizaria</taxon>
        <taxon>Endomyxa</taxon>
        <taxon>Phytomyxea</taxon>
        <taxon>Plasmodiophorida</taxon>
        <taxon>Plasmodiophoridae</taxon>
        <taxon>Plasmodiophora</taxon>
    </lineage>
</organism>
<dbReference type="EC" id="2.1.1.314" evidence="4"/>
<feature type="binding site" evidence="9">
    <location>
        <position position="234"/>
    </location>
    <ligand>
        <name>S-adenosyl-L-methionine</name>
        <dbReference type="ChEBI" id="CHEBI:59789"/>
    </ligand>
</feature>
<feature type="binding site" evidence="9">
    <location>
        <position position="99"/>
    </location>
    <ligand>
        <name>S-adenosyl-L-methionine</name>
        <dbReference type="ChEBI" id="CHEBI:59789"/>
    </ligand>
</feature>
<evidence type="ECO:0000256" key="4">
    <source>
        <dbReference type="ARBA" id="ARBA00011927"/>
    </source>
</evidence>
<evidence type="ECO:0000313" key="15">
    <source>
        <dbReference type="Proteomes" id="UP000290189"/>
    </source>
</evidence>
<evidence type="ECO:0000313" key="13">
    <source>
        <dbReference type="EMBL" id="SPR00829.1"/>
    </source>
</evidence>
<reference evidence="13 15" key="2">
    <citation type="submission" date="2018-03" db="EMBL/GenBank/DDBJ databases">
        <authorList>
            <person name="Fogelqvist J."/>
        </authorList>
    </citation>
    <scope>NUCLEOTIDE SEQUENCE [LARGE SCALE GENOMIC DNA]</scope>
</reference>
<keyword evidence="14" id="KW-1185">Reference proteome</keyword>
<dbReference type="NCBIfam" id="TIGR00522">
    <property type="entry name" value="dph5"/>
    <property type="match status" value="1"/>
</dbReference>
<dbReference type="Proteomes" id="UP000290189">
    <property type="component" value="Unassembled WGS sequence"/>
</dbReference>
<feature type="binding site" evidence="9">
    <location>
        <position position="96"/>
    </location>
    <ligand>
        <name>S-adenosyl-L-methionine</name>
        <dbReference type="ChEBI" id="CHEBI:59789"/>
    </ligand>
</feature>
<feature type="binding site" evidence="9">
    <location>
        <position position="176"/>
    </location>
    <ligand>
        <name>S-adenosyl-L-methionine</name>
        <dbReference type="ChEBI" id="CHEBI:59789"/>
    </ligand>
</feature>
<keyword evidence="7 9" id="KW-0949">S-adenosyl-L-methionine</keyword>
<evidence type="ECO:0000256" key="8">
    <source>
        <dbReference type="ARBA" id="ARBA00048752"/>
    </source>
</evidence>
<dbReference type="PIRSF" id="PIRSF036432">
    <property type="entry name" value="Diphthine_synth"/>
    <property type="match status" value="1"/>
</dbReference>
<accession>A0A0G4IUC3</accession>
<dbReference type="GO" id="GO:0017183">
    <property type="term" value="P:protein histidyl modification to diphthamide"/>
    <property type="evidence" value="ECO:0007669"/>
    <property type="project" value="UniProtKB-UniPathway"/>
</dbReference>